<evidence type="ECO:0000256" key="1">
    <source>
        <dbReference type="SAM" id="MobiDB-lite"/>
    </source>
</evidence>
<evidence type="ECO:0000313" key="3">
    <source>
        <dbReference type="Proteomes" id="UP000812966"/>
    </source>
</evidence>
<feature type="region of interest" description="Disordered" evidence="1">
    <location>
        <begin position="124"/>
        <end position="146"/>
    </location>
</feature>
<gene>
    <name evidence="2" type="ORF">FFLO_05282</name>
</gene>
<keyword evidence="3" id="KW-1185">Reference proteome</keyword>
<organism evidence="2 3">
    <name type="scientific">Filobasidium floriforme</name>
    <dbReference type="NCBI Taxonomy" id="5210"/>
    <lineage>
        <taxon>Eukaryota</taxon>
        <taxon>Fungi</taxon>
        <taxon>Dikarya</taxon>
        <taxon>Basidiomycota</taxon>
        <taxon>Agaricomycotina</taxon>
        <taxon>Tremellomycetes</taxon>
        <taxon>Filobasidiales</taxon>
        <taxon>Filobasidiaceae</taxon>
        <taxon>Filobasidium</taxon>
    </lineage>
</organism>
<protein>
    <submittedName>
        <fullName evidence="2">Uncharacterized protein</fullName>
    </submittedName>
</protein>
<reference evidence="2" key="1">
    <citation type="submission" date="2020-04" db="EMBL/GenBank/DDBJ databases">
        <title>Analysis of mating type loci in Filobasidium floriforme.</title>
        <authorList>
            <person name="Nowrousian M."/>
        </authorList>
    </citation>
    <scope>NUCLEOTIDE SEQUENCE</scope>
    <source>
        <strain evidence="2">CBS 6242</strain>
    </source>
</reference>
<proteinExistence type="predicted"/>
<accession>A0A8K0NRH6</accession>
<dbReference type="EMBL" id="JABELV010000129">
    <property type="protein sequence ID" value="KAG7529985.1"/>
    <property type="molecule type" value="Genomic_DNA"/>
</dbReference>
<comment type="caution">
    <text evidence="2">The sequence shown here is derived from an EMBL/GenBank/DDBJ whole genome shotgun (WGS) entry which is preliminary data.</text>
</comment>
<sequence>MFALRQSIRLSRSTQHLVRPCVNLAPTFSQRGFKSTPQARADLSDMAEAFAKSPLLDIMKKSPGAVAALKEAGEIAKKKGVDMTSPPSKMTMMSLAFDSEFRGAIEKLMTELKNAGVDVTPENLQNMMGSIGEPGQAGDDVGGRKK</sequence>
<dbReference type="AlphaFoldDB" id="A0A8K0NRH6"/>
<evidence type="ECO:0000313" key="2">
    <source>
        <dbReference type="EMBL" id="KAG7529985.1"/>
    </source>
</evidence>
<dbReference type="Proteomes" id="UP000812966">
    <property type="component" value="Unassembled WGS sequence"/>
</dbReference>
<name>A0A8K0NRH6_9TREE</name>